<comment type="caution">
    <text evidence="2">The sequence shown here is derived from an EMBL/GenBank/DDBJ whole genome shotgun (WGS) entry which is preliminary data.</text>
</comment>
<gene>
    <name evidence="2" type="ORF">DFQ27_009557</name>
</gene>
<sequence length="173" mass="19556">MGPPVPLNVAQVGPKKRGRPAKTDTATRKRVNHPSSCRTTPPRATVKRYPKAEVAERNAEWAEVYTTLLECARRGDTTTMFLFSPLKKRQKAVVKSCQSVHAKVELLDIYHYLVRRQDIVPHKVSMANYGPLIGVDLAKQTLSDWIRREDELRAAALCTPPEACNIMKKNKKH</sequence>
<evidence type="ECO:0000313" key="3">
    <source>
        <dbReference type="Proteomes" id="UP000807716"/>
    </source>
</evidence>
<dbReference type="Proteomes" id="UP000807716">
    <property type="component" value="Unassembled WGS sequence"/>
</dbReference>
<evidence type="ECO:0000313" key="2">
    <source>
        <dbReference type="EMBL" id="KAG0250134.1"/>
    </source>
</evidence>
<reference evidence="2" key="1">
    <citation type="journal article" date="2020" name="Fungal Divers.">
        <title>Resolving the Mortierellaceae phylogeny through synthesis of multi-gene phylogenetics and phylogenomics.</title>
        <authorList>
            <person name="Vandepol N."/>
            <person name="Liber J."/>
            <person name="Desiro A."/>
            <person name="Na H."/>
            <person name="Kennedy M."/>
            <person name="Barry K."/>
            <person name="Grigoriev I.V."/>
            <person name="Miller A.N."/>
            <person name="O'Donnell K."/>
            <person name="Stajich J.E."/>
            <person name="Bonito G."/>
        </authorList>
    </citation>
    <scope>NUCLEOTIDE SEQUENCE</scope>
    <source>
        <strain evidence="2">BC1065</strain>
    </source>
</reference>
<dbReference type="OrthoDB" id="2436654at2759"/>
<accession>A0A9P6PMM6</accession>
<keyword evidence="3" id="KW-1185">Reference proteome</keyword>
<dbReference type="AlphaFoldDB" id="A0A9P6PMM6"/>
<name>A0A9P6PMM6_9FUNG</name>
<dbReference type="EMBL" id="JAAAJB010000891">
    <property type="protein sequence ID" value="KAG0250134.1"/>
    <property type="molecule type" value="Genomic_DNA"/>
</dbReference>
<proteinExistence type="predicted"/>
<protein>
    <submittedName>
        <fullName evidence="2">Uncharacterized protein</fullName>
    </submittedName>
</protein>
<organism evidence="2 3">
    <name type="scientific">Actinomortierella ambigua</name>
    <dbReference type="NCBI Taxonomy" id="1343610"/>
    <lineage>
        <taxon>Eukaryota</taxon>
        <taxon>Fungi</taxon>
        <taxon>Fungi incertae sedis</taxon>
        <taxon>Mucoromycota</taxon>
        <taxon>Mortierellomycotina</taxon>
        <taxon>Mortierellomycetes</taxon>
        <taxon>Mortierellales</taxon>
        <taxon>Mortierellaceae</taxon>
        <taxon>Actinomortierella</taxon>
    </lineage>
</organism>
<evidence type="ECO:0000256" key="1">
    <source>
        <dbReference type="SAM" id="MobiDB-lite"/>
    </source>
</evidence>
<feature type="region of interest" description="Disordered" evidence="1">
    <location>
        <begin position="1"/>
        <end position="44"/>
    </location>
</feature>